<dbReference type="AlphaFoldDB" id="A0A0F9N9Z6"/>
<dbReference type="EMBL" id="LAZR01008522">
    <property type="protein sequence ID" value="KKM78237.1"/>
    <property type="molecule type" value="Genomic_DNA"/>
</dbReference>
<comment type="caution">
    <text evidence="1">The sequence shown here is derived from an EMBL/GenBank/DDBJ whole genome shotgun (WGS) entry which is preliminary data.</text>
</comment>
<sequence>MLKTKILEIRDKGIFIPILAIRFRPQTEEQRYLLAKAGYGSTFLQQAGHTLLAEIDGGGGRINSDLYEFGPARTLPYAHDYITKHFDELSDGDVVDIEFILGERSEPKISERLTTEV</sequence>
<evidence type="ECO:0000313" key="1">
    <source>
        <dbReference type="EMBL" id="KKM78237.1"/>
    </source>
</evidence>
<reference evidence="1" key="1">
    <citation type="journal article" date="2015" name="Nature">
        <title>Complex archaea that bridge the gap between prokaryotes and eukaryotes.</title>
        <authorList>
            <person name="Spang A."/>
            <person name="Saw J.H."/>
            <person name="Jorgensen S.L."/>
            <person name="Zaremba-Niedzwiedzka K."/>
            <person name="Martijn J."/>
            <person name="Lind A.E."/>
            <person name="van Eijk R."/>
            <person name="Schleper C."/>
            <person name="Guy L."/>
            <person name="Ettema T.J."/>
        </authorList>
    </citation>
    <scope>NUCLEOTIDE SEQUENCE</scope>
</reference>
<gene>
    <name evidence="1" type="ORF">LCGC14_1361990</name>
</gene>
<proteinExistence type="predicted"/>
<protein>
    <submittedName>
        <fullName evidence="1">Uncharacterized protein</fullName>
    </submittedName>
</protein>
<organism evidence="1">
    <name type="scientific">marine sediment metagenome</name>
    <dbReference type="NCBI Taxonomy" id="412755"/>
    <lineage>
        <taxon>unclassified sequences</taxon>
        <taxon>metagenomes</taxon>
        <taxon>ecological metagenomes</taxon>
    </lineage>
</organism>
<accession>A0A0F9N9Z6</accession>
<name>A0A0F9N9Z6_9ZZZZ</name>